<dbReference type="PROSITE" id="PS00108">
    <property type="entry name" value="PROTEIN_KINASE_ST"/>
    <property type="match status" value="1"/>
</dbReference>
<dbReference type="OrthoDB" id="10505095at2759"/>
<evidence type="ECO:0000256" key="10">
    <source>
        <dbReference type="SAM" id="MobiDB-lite"/>
    </source>
</evidence>
<dbReference type="PANTHER" id="PTHR43895">
    <property type="entry name" value="CALCIUM/CALMODULIN-DEPENDENT PROTEIN KINASE KINASE-RELATED"/>
    <property type="match status" value="1"/>
</dbReference>
<feature type="compositionally biased region" description="Polar residues" evidence="10">
    <location>
        <begin position="741"/>
        <end position="762"/>
    </location>
</feature>
<dbReference type="SMART" id="SM00220">
    <property type="entry name" value="S_TKc"/>
    <property type="match status" value="1"/>
</dbReference>
<evidence type="ECO:0000256" key="1">
    <source>
        <dbReference type="ARBA" id="ARBA00012513"/>
    </source>
</evidence>
<keyword evidence="2 12" id="KW-0723">Serine/threonine-protein kinase</keyword>
<feature type="compositionally biased region" description="Pro residues" evidence="10">
    <location>
        <begin position="1144"/>
        <end position="1154"/>
    </location>
</feature>
<keyword evidence="6 9" id="KW-0067">ATP-binding</keyword>
<dbReference type="OMA" id="GEMEMIS"/>
<feature type="compositionally biased region" description="Polar residues" evidence="10">
    <location>
        <begin position="856"/>
        <end position="867"/>
    </location>
</feature>
<feature type="compositionally biased region" description="Polar residues" evidence="10">
    <location>
        <begin position="554"/>
        <end position="567"/>
    </location>
</feature>
<feature type="compositionally biased region" description="Pro residues" evidence="10">
    <location>
        <begin position="1234"/>
        <end position="1244"/>
    </location>
</feature>
<evidence type="ECO:0000256" key="8">
    <source>
        <dbReference type="ARBA" id="ARBA00048679"/>
    </source>
</evidence>
<dbReference type="KEGG" id="ccp:CHC_T00008700001"/>
<keyword evidence="5 12" id="KW-0418">Kinase</keyword>
<feature type="region of interest" description="Disordered" evidence="10">
    <location>
        <begin position="272"/>
        <end position="832"/>
    </location>
</feature>
<dbReference type="Proteomes" id="UP000012073">
    <property type="component" value="Unassembled WGS sequence"/>
</dbReference>
<dbReference type="RefSeq" id="XP_005716280.1">
    <property type="nucleotide sequence ID" value="XM_005716223.1"/>
</dbReference>
<feature type="compositionally biased region" description="Basic and acidic residues" evidence="10">
    <location>
        <begin position="1304"/>
        <end position="1316"/>
    </location>
</feature>
<dbReference type="GO" id="GO:0007165">
    <property type="term" value="P:signal transduction"/>
    <property type="evidence" value="ECO:0007669"/>
    <property type="project" value="TreeGrafter"/>
</dbReference>
<evidence type="ECO:0000259" key="11">
    <source>
        <dbReference type="PROSITE" id="PS50011"/>
    </source>
</evidence>
<evidence type="ECO:0000313" key="12">
    <source>
        <dbReference type="EMBL" id="CDF36461.1"/>
    </source>
</evidence>
<dbReference type="FunFam" id="3.30.200.20:FF:000003">
    <property type="entry name" value="Non-specific serine/threonine protein kinase"/>
    <property type="match status" value="1"/>
</dbReference>
<sequence length="1465" mass="157965">MASRVGKYLLFETLGEGAFGKVKLGVHEESGEQVAVKIMDKSDIKAQEMTMNVRREIAIMKALKHRNIVNLRQVLTSQSKLYIVMDLVTGGELFTKILNEGRLEETIGRRYFQQLVDGIEYCHRRGVCHRDLKPENLLIDETTGELKITDFGLSAMKGASTTEELLHTQCGSPNYCAPEIIARHKQGYSGDKVDAWSCGIILFALLAGFLPFYDENTKVLYRMIQRDDVKFPRKFPPDAKDLVLRLLHKVPEKRYTLSEVKKHPWFAVDYDGDDAVPRSATGTGASPPVSRRRRRGHSRKSSVDHVPRSRDIREMVSQPAPPPIVIDSGSHAMPLAQRAPAPPSVSPPAPRSPLPPLPPPPPITSQVPAPPSVPRGSSPLPPPPPLTVPPPPLAAPPIPSPTRTVPPVPLYPQKGIVRKKSKEARDYPKSTYVPPPTADSIHSSSIANGRPANDAVRTYDAAVPEARIPVTRDPPMPPTPSSDGARLNYTGTSTPPRRKSGHGQAAVSSGAPPTPPPTIPAANRAPLEGDIATTNTLPTTPVVVGGAAPPAPFSSENSANIKTTLAVTPSPAAGTSDPRVSDGGTSASKSNDTLGSMSSTSLSSGLATRAPSSPPQGTRKWVVSGVKKQSTYKSSTMAPVTTPAALARGDASWMRKATARAERQADVGRTVTFDTKSPQQKESEEKEPESKEPDQRTAAVPQPEPESEPSRPLSIVERSRMLFNKMATESEMPPPLPDASLHSSSFKSDRSSTGQADSQPDAQSVPAPRFGDRAEAPQTPGYPVAHLDSAPAAKSVETTGSEERSMKPPQPPASLRNESLPTEEPHESSHTNEIALRQSAGPDEAVDEETTVEYIGNTTGRLNQGNDFSIPKEDEEGEPPLKQRLTAALARYRRIFKLGNNIGITASPSFNSNRDINANGSNSVHDGKAVTPSHAQFFARAKAITGAWGIILTQELDEDSDSEDETLQVTEAELKAFSRLLDFWDNRRASATIPKNGNVVLDDDSGTPLSEEDIASIQSLLQKLEPKEVEEEMTEVADVTDDLGEMEMISPDATTAGENADTFRDLDVENISLVPSGAGNVSVEGDAQKDSLSSQSIDQEVASATRSNSTPENRFPKASTRPPPPPPMPPMQASGATRPRQRVIPPPPVAPKPPQAANVASWDRGILAGKASNSVPSPSPAVIPKPSGGVQRGALPPPPPPPPSYAAPGKSVTTAENQQRMVVTQSTVRDPFRPRPPPSYPPPSHTNGPTTLFDDPGDSDPRMQIETNAAIQKGARIPQSVSHDAGLNKTLKRKSSTTTSDFGIESRKTVSRDSGRVHSGASAASDGSGPSRSRHFRSPSRDEHATRGMFAFGMFNRRKSSSMTSFDSDLPPDKCMLEIGRILTAMECSVLMKRNESKMKCEAPLRREKLLISITCTSEKKVSTVQFKRGKKDRSQVDTREFYEFFQKVHTRFNERIGSHAGSGA</sequence>
<feature type="compositionally biased region" description="Polar residues" evidence="10">
    <location>
        <begin position="1090"/>
        <end position="1112"/>
    </location>
</feature>
<evidence type="ECO:0000256" key="2">
    <source>
        <dbReference type="ARBA" id="ARBA00022527"/>
    </source>
</evidence>
<name>R7QG83_CHOCR</name>
<reference evidence="13" key="1">
    <citation type="journal article" date="2013" name="Proc. Natl. Acad. Sci. U.S.A.">
        <title>Genome structure and metabolic features in the red seaweed Chondrus crispus shed light on evolution of the Archaeplastida.</title>
        <authorList>
            <person name="Collen J."/>
            <person name="Porcel B."/>
            <person name="Carre W."/>
            <person name="Ball S.G."/>
            <person name="Chaparro C."/>
            <person name="Tonon T."/>
            <person name="Barbeyron T."/>
            <person name="Michel G."/>
            <person name="Noel B."/>
            <person name="Valentin K."/>
            <person name="Elias M."/>
            <person name="Artiguenave F."/>
            <person name="Arun A."/>
            <person name="Aury J.M."/>
            <person name="Barbosa-Neto J.F."/>
            <person name="Bothwell J.H."/>
            <person name="Bouget F.Y."/>
            <person name="Brillet L."/>
            <person name="Cabello-Hurtado F."/>
            <person name="Capella-Gutierrez S."/>
            <person name="Charrier B."/>
            <person name="Cladiere L."/>
            <person name="Cock J.M."/>
            <person name="Coelho S.M."/>
            <person name="Colleoni C."/>
            <person name="Czjzek M."/>
            <person name="Da Silva C."/>
            <person name="Delage L."/>
            <person name="Denoeud F."/>
            <person name="Deschamps P."/>
            <person name="Dittami S.M."/>
            <person name="Gabaldon T."/>
            <person name="Gachon C.M."/>
            <person name="Groisillier A."/>
            <person name="Herve C."/>
            <person name="Jabbari K."/>
            <person name="Katinka M."/>
            <person name="Kloareg B."/>
            <person name="Kowalczyk N."/>
            <person name="Labadie K."/>
            <person name="Leblanc C."/>
            <person name="Lopez P.J."/>
            <person name="McLachlan D.H."/>
            <person name="Meslet-Cladiere L."/>
            <person name="Moustafa A."/>
            <person name="Nehr Z."/>
            <person name="Nyvall Collen P."/>
            <person name="Panaud O."/>
            <person name="Partensky F."/>
            <person name="Poulain J."/>
            <person name="Rensing S.A."/>
            <person name="Rousvoal S."/>
            <person name="Samson G."/>
            <person name="Symeonidi A."/>
            <person name="Weissenbach J."/>
            <person name="Zambounis A."/>
            <person name="Wincker P."/>
            <person name="Boyen C."/>
        </authorList>
    </citation>
    <scope>NUCLEOTIDE SEQUENCE [LARGE SCALE GENOMIC DNA]</scope>
    <source>
        <strain evidence="13">cv. Stackhouse</strain>
    </source>
</reference>
<evidence type="ECO:0000256" key="5">
    <source>
        <dbReference type="ARBA" id="ARBA00022777"/>
    </source>
</evidence>
<evidence type="ECO:0000313" key="13">
    <source>
        <dbReference type="Proteomes" id="UP000012073"/>
    </source>
</evidence>
<proteinExistence type="predicted"/>
<feature type="compositionally biased region" description="Basic and acidic residues" evidence="10">
    <location>
        <begin position="679"/>
        <end position="695"/>
    </location>
</feature>
<dbReference type="InterPro" id="IPR017441">
    <property type="entry name" value="Protein_kinase_ATP_BS"/>
</dbReference>
<evidence type="ECO:0000256" key="6">
    <source>
        <dbReference type="ARBA" id="ARBA00022840"/>
    </source>
</evidence>
<dbReference type="FunFam" id="1.10.510.10:FF:000571">
    <property type="entry name" value="Maternal embryonic leucine zipper kinase"/>
    <property type="match status" value="1"/>
</dbReference>
<evidence type="ECO:0000256" key="9">
    <source>
        <dbReference type="PROSITE-ProRule" id="PRU10141"/>
    </source>
</evidence>
<dbReference type="PROSITE" id="PS00107">
    <property type="entry name" value="PROTEIN_KINASE_ATP"/>
    <property type="match status" value="1"/>
</dbReference>
<feature type="compositionally biased region" description="Polar residues" evidence="10">
    <location>
        <begin position="583"/>
        <end position="592"/>
    </location>
</feature>
<gene>
    <name evidence="12" type="ORF">CHC_T00008700001</name>
</gene>
<keyword evidence="4 9" id="KW-0547">Nucleotide-binding</keyword>
<organism evidence="12 13">
    <name type="scientific">Chondrus crispus</name>
    <name type="common">Carrageen Irish moss</name>
    <name type="synonym">Polymorpha crispa</name>
    <dbReference type="NCBI Taxonomy" id="2769"/>
    <lineage>
        <taxon>Eukaryota</taxon>
        <taxon>Rhodophyta</taxon>
        <taxon>Florideophyceae</taxon>
        <taxon>Rhodymeniophycidae</taxon>
        <taxon>Gigartinales</taxon>
        <taxon>Gigartinaceae</taxon>
        <taxon>Chondrus</taxon>
    </lineage>
</organism>
<feature type="binding site" evidence="9">
    <location>
        <position position="37"/>
    </location>
    <ligand>
        <name>ATP</name>
        <dbReference type="ChEBI" id="CHEBI:30616"/>
    </ligand>
</feature>
<dbReference type="STRING" id="2769.R7QG83"/>
<dbReference type="SUPFAM" id="SSF56112">
    <property type="entry name" value="Protein kinase-like (PK-like)"/>
    <property type="match status" value="1"/>
</dbReference>
<dbReference type="GO" id="GO:0005524">
    <property type="term" value="F:ATP binding"/>
    <property type="evidence" value="ECO:0007669"/>
    <property type="project" value="UniProtKB-UniRule"/>
</dbReference>
<dbReference type="GeneID" id="17323986"/>
<feature type="compositionally biased region" description="Low complexity" evidence="10">
    <location>
        <begin position="533"/>
        <end position="548"/>
    </location>
</feature>
<dbReference type="Gramene" id="CDF36461">
    <property type="protein sequence ID" value="CDF36461"/>
    <property type="gene ID" value="CHC_T00008700001"/>
</dbReference>
<comment type="catalytic activity">
    <reaction evidence="7">
        <text>L-threonyl-[protein] + ATP = O-phospho-L-threonyl-[protein] + ADP + H(+)</text>
        <dbReference type="Rhea" id="RHEA:46608"/>
        <dbReference type="Rhea" id="RHEA-COMP:11060"/>
        <dbReference type="Rhea" id="RHEA-COMP:11605"/>
        <dbReference type="ChEBI" id="CHEBI:15378"/>
        <dbReference type="ChEBI" id="CHEBI:30013"/>
        <dbReference type="ChEBI" id="CHEBI:30616"/>
        <dbReference type="ChEBI" id="CHEBI:61977"/>
        <dbReference type="ChEBI" id="CHEBI:456216"/>
        <dbReference type="EC" id="2.7.11.1"/>
    </reaction>
</comment>
<feature type="compositionally biased region" description="Polar residues" evidence="10">
    <location>
        <begin position="627"/>
        <end position="639"/>
    </location>
</feature>
<dbReference type="Gene3D" id="1.10.510.10">
    <property type="entry name" value="Transferase(Phosphotransferase) domain 1"/>
    <property type="match status" value="1"/>
</dbReference>
<dbReference type="InterPro" id="IPR011009">
    <property type="entry name" value="Kinase-like_dom_sf"/>
</dbReference>
<dbReference type="InterPro" id="IPR000719">
    <property type="entry name" value="Prot_kinase_dom"/>
</dbReference>
<feature type="region of interest" description="Disordered" evidence="10">
    <location>
        <begin position="1077"/>
        <end position="1343"/>
    </location>
</feature>
<comment type="catalytic activity">
    <reaction evidence="8">
        <text>L-seryl-[protein] + ATP = O-phospho-L-seryl-[protein] + ADP + H(+)</text>
        <dbReference type="Rhea" id="RHEA:17989"/>
        <dbReference type="Rhea" id="RHEA-COMP:9863"/>
        <dbReference type="Rhea" id="RHEA-COMP:11604"/>
        <dbReference type="ChEBI" id="CHEBI:15378"/>
        <dbReference type="ChEBI" id="CHEBI:29999"/>
        <dbReference type="ChEBI" id="CHEBI:30616"/>
        <dbReference type="ChEBI" id="CHEBI:83421"/>
        <dbReference type="ChEBI" id="CHEBI:456216"/>
        <dbReference type="EC" id="2.7.11.1"/>
    </reaction>
</comment>
<dbReference type="CDD" id="cd14003">
    <property type="entry name" value="STKc_AMPK-like"/>
    <property type="match status" value="1"/>
</dbReference>
<evidence type="ECO:0000256" key="4">
    <source>
        <dbReference type="ARBA" id="ARBA00022741"/>
    </source>
</evidence>
<keyword evidence="3" id="KW-0808">Transferase</keyword>
<dbReference type="InterPro" id="IPR008271">
    <property type="entry name" value="Ser/Thr_kinase_AS"/>
</dbReference>
<protein>
    <recommendedName>
        <fullName evidence="1">non-specific serine/threonine protein kinase</fullName>
        <ecNumber evidence="1">2.7.11.1</ecNumber>
    </recommendedName>
</protein>
<feature type="compositionally biased region" description="Basic and acidic residues" evidence="10">
    <location>
        <begin position="301"/>
        <end position="314"/>
    </location>
</feature>
<feature type="region of interest" description="Disordered" evidence="10">
    <location>
        <begin position="854"/>
        <end position="880"/>
    </location>
</feature>
<feature type="compositionally biased region" description="Low complexity" evidence="10">
    <location>
        <begin position="593"/>
        <end position="606"/>
    </location>
</feature>
<dbReference type="PANTHER" id="PTHR43895:SF32">
    <property type="entry name" value="SERINE_THREONINE-PROTEIN KINASE CHK1"/>
    <property type="match status" value="1"/>
</dbReference>
<feature type="compositionally biased region" description="Low complexity" evidence="10">
    <location>
        <begin position="1319"/>
        <end position="1331"/>
    </location>
</feature>
<feature type="compositionally biased region" description="Polar residues" evidence="10">
    <location>
        <begin position="1211"/>
        <end position="1228"/>
    </location>
</feature>
<feature type="compositionally biased region" description="Pro residues" evidence="10">
    <location>
        <begin position="1121"/>
        <end position="1130"/>
    </location>
</feature>
<dbReference type="EMBL" id="HG001780">
    <property type="protein sequence ID" value="CDF36461.1"/>
    <property type="molecule type" value="Genomic_DNA"/>
</dbReference>
<evidence type="ECO:0000256" key="7">
    <source>
        <dbReference type="ARBA" id="ARBA00047899"/>
    </source>
</evidence>
<feature type="compositionally biased region" description="Pro residues" evidence="10">
    <location>
        <begin position="340"/>
        <end position="410"/>
    </location>
</feature>
<keyword evidence="13" id="KW-1185">Reference proteome</keyword>
<dbReference type="EC" id="2.7.11.1" evidence="1"/>
<dbReference type="Pfam" id="PF00069">
    <property type="entry name" value="Pkinase"/>
    <property type="match status" value="1"/>
</dbReference>
<feature type="compositionally biased region" description="Pro residues" evidence="10">
    <location>
        <begin position="1195"/>
        <end position="1205"/>
    </location>
</feature>
<accession>R7QG83</accession>
<evidence type="ECO:0000256" key="3">
    <source>
        <dbReference type="ARBA" id="ARBA00022679"/>
    </source>
</evidence>
<dbReference type="GO" id="GO:0004674">
    <property type="term" value="F:protein serine/threonine kinase activity"/>
    <property type="evidence" value="ECO:0007669"/>
    <property type="project" value="UniProtKB-KW"/>
</dbReference>
<feature type="compositionally biased region" description="Basic residues" evidence="10">
    <location>
        <begin position="290"/>
        <end position="300"/>
    </location>
</feature>
<feature type="domain" description="Protein kinase" evidence="11">
    <location>
        <begin position="8"/>
        <end position="266"/>
    </location>
</feature>
<dbReference type="PROSITE" id="PS50011">
    <property type="entry name" value="PROTEIN_KINASE_DOM"/>
    <property type="match status" value="1"/>
</dbReference>